<dbReference type="GO" id="GO:0015628">
    <property type="term" value="P:protein secretion by the type II secretion system"/>
    <property type="evidence" value="ECO:0007669"/>
    <property type="project" value="TreeGrafter"/>
</dbReference>
<dbReference type="InterPro" id="IPR004509">
    <property type="entry name" value="Competence_ComEA_HhH"/>
</dbReference>
<name>A0A087DI94_9BIFI</name>
<feature type="region of interest" description="Disordered" evidence="1">
    <location>
        <begin position="1"/>
        <end position="40"/>
    </location>
</feature>
<feature type="compositionally biased region" description="Low complexity" evidence="1">
    <location>
        <begin position="170"/>
        <end position="181"/>
    </location>
</feature>
<dbReference type="Gene3D" id="1.10.150.320">
    <property type="entry name" value="Photosystem II 12 kDa extrinsic protein"/>
    <property type="match status" value="1"/>
</dbReference>
<gene>
    <name evidence="4" type="ORF">BSCA_1062</name>
</gene>
<evidence type="ECO:0000256" key="2">
    <source>
        <dbReference type="SAM" id="Phobius"/>
    </source>
</evidence>
<dbReference type="PANTHER" id="PTHR21180:SF32">
    <property type="entry name" value="ENDONUCLEASE_EXONUCLEASE_PHOSPHATASE FAMILY DOMAIN-CONTAINING PROTEIN 1"/>
    <property type="match status" value="1"/>
</dbReference>
<evidence type="ECO:0000313" key="5">
    <source>
        <dbReference type="Proteomes" id="UP000029033"/>
    </source>
</evidence>
<proteinExistence type="predicted"/>
<keyword evidence="2" id="KW-1133">Transmembrane helix</keyword>
<dbReference type="NCBIfam" id="TIGR00426">
    <property type="entry name" value="competence protein ComEA helix-hairpin-helix repeat region"/>
    <property type="match status" value="1"/>
</dbReference>
<evidence type="ECO:0000313" key="4">
    <source>
        <dbReference type="EMBL" id="KFI95244.1"/>
    </source>
</evidence>
<feature type="region of interest" description="Disordered" evidence="1">
    <location>
        <begin position="136"/>
        <end position="212"/>
    </location>
</feature>
<dbReference type="STRING" id="158787.BSCA_1062"/>
<dbReference type="SUPFAM" id="SSF47781">
    <property type="entry name" value="RuvA domain 2-like"/>
    <property type="match status" value="1"/>
</dbReference>
<dbReference type="RefSeq" id="WP_051923159.1">
    <property type="nucleotide sequence ID" value="NZ_CAUPKV010000031.1"/>
</dbReference>
<dbReference type="InterPro" id="IPR010994">
    <property type="entry name" value="RuvA_2-like"/>
</dbReference>
<keyword evidence="2" id="KW-0812">Transmembrane</keyword>
<feature type="transmembrane region" description="Helical" evidence="2">
    <location>
        <begin position="93"/>
        <end position="114"/>
    </location>
</feature>
<dbReference type="InterPro" id="IPR003583">
    <property type="entry name" value="Hlx-hairpin-Hlx_DNA-bd_motif"/>
</dbReference>
<protein>
    <submittedName>
        <fullName evidence="4">ComE operon protein 1</fullName>
    </submittedName>
</protein>
<dbReference type="GO" id="GO:0006281">
    <property type="term" value="P:DNA repair"/>
    <property type="evidence" value="ECO:0007669"/>
    <property type="project" value="InterPro"/>
</dbReference>
<dbReference type="EMBL" id="JGZO01000004">
    <property type="protein sequence ID" value="KFI95244.1"/>
    <property type="molecule type" value="Genomic_DNA"/>
</dbReference>
<dbReference type="Pfam" id="PF12836">
    <property type="entry name" value="HHH_3"/>
    <property type="match status" value="1"/>
</dbReference>
<reference evidence="4 5" key="1">
    <citation type="submission" date="2014-03" db="EMBL/GenBank/DDBJ databases">
        <title>Genomics of Bifidobacteria.</title>
        <authorList>
            <person name="Ventura M."/>
            <person name="Milani C."/>
            <person name="Lugli G.A."/>
        </authorList>
    </citation>
    <scope>NUCLEOTIDE SEQUENCE [LARGE SCALE GENOMIC DNA]</scope>
    <source>
        <strain evidence="4 5">LMG 21589</strain>
    </source>
</reference>
<dbReference type="eggNOG" id="COG1555">
    <property type="taxonomic scope" value="Bacteria"/>
</dbReference>
<sequence length="274" mass="27993">MTITRDEATHGGGYRLRSLDTGRTGGGGPLRPPPPPAAMGAGVADEDLAGAGAGTMDVPVRSLAQLAGVRRSDESGERHRLTRTRPRLAFRPVNALAVILLLVAALCASLTMLIRQSIRYEAALAGTYDTVRLDGPLGGTGGGRPAESGGGDRAGPQERVASRGDRSGVAGNEDAADAGAESGTHEADGPPRGEAGNAAAAEPDPPPADDGLIDLNTATSQELQTINGIGPVTAESILAYRARIGRFASVDQLLDVTGIGPKTLDKLRAQVTVR</sequence>
<dbReference type="GO" id="GO:0003677">
    <property type="term" value="F:DNA binding"/>
    <property type="evidence" value="ECO:0007669"/>
    <property type="project" value="InterPro"/>
</dbReference>
<dbReference type="SMART" id="SM00278">
    <property type="entry name" value="HhH1"/>
    <property type="match status" value="2"/>
</dbReference>
<dbReference type="GO" id="GO:0015627">
    <property type="term" value="C:type II protein secretion system complex"/>
    <property type="evidence" value="ECO:0007669"/>
    <property type="project" value="TreeGrafter"/>
</dbReference>
<feature type="compositionally biased region" description="Gly residues" evidence="1">
    <location>
        <begin position="136"/>
        <end position="153"/>
    </location>
</feature>
<dbReference type="InterPro" id="IPR051675">
    <property type="entry name" value="Endo/Exo/Phosphatase_dom_1"/>
</dbReference>
<feature type="domain" description="Helix-hairpin-helix DNA-binding motif class 1" evidence="3">
    <location>
        <begin position="221"/>
        <end position="240"/>
    </location>
</feature>
<dbReference type="Proteomes" id="UP000029033">
    <property type="component" value="Unassembled WGS sequence"/>
</dbReference>
<evidence type="ECO:0000256" key="1">
    <source>
        <dbReference type="SAM" id="MobiDB-lite"/>
    </source>
</evidence>
<dbReference type="GeneID" id="85167169"/>
<dbReference type="PANTHER" id="PTHR21180">
    <property type="entry name" value="ENDONUCLEASE/EXONUCLEASE/PHOSPHATASE FAMILY DOMAIN-CONTAINING PROTEIN 1"/>
    <property type="match status" value="1"/>
</dbReference>
<dbReference type="AlphaFoldDB" id="A0A087DI94"/>
<feature type="domain" description="Helix-hairpin-helix DNA-binding motif class 1" evidence="3">
    <location>
        <begin position="251"/>
        <end position="270"/>
    </location>
</feature>
<comment type="caution">
    <text evidence="4">The sequence shown here is derived from an EMBL/GenBank/DDBJ whole genome shotgun (WGS) entry which is preliminary data.</text>
</comment>
<evidence type="ECO:0000259" key="3">
    <source>
        <dbReference type="SMART" id="SM00278"/>
    </source>
</evidence>
<feature type="compositionally biased region" description="Low complexity" evidence="1">
    <location>
        <begin position="192"/>
        <end position="202"/>
    </location>
</feature>
<accession>A0A087DI94</accession>
<keyword evidence="5" id="KW-1185">Reference proteome</keyword>
<organism evidence="4 5">
    <name type="scientific">Bifidobacterium scardovii</name>
    <dbReference type="NCBI Taxonomy" id="158787"/>
    <lineage>
        <taxon>Bacteria</taxon>
        <taxon>Bacillati</taxon>
        <taxon>Actinomycetota</taxon>
        <taxon>Actinomycetes</taxon>
        <taxon>Bifidobacteriales</taxon>
        <taxon>Bifidobacteriaceae</taxon>
        <taxon>Bifidobacterium</taxon>
    </lineage>
</organism>
<keyword evidence="2" id="KW-0472">Membrane</keyword>